<name>A0AAU0ULN6_9FIRM</name>
<sequence length="326" mass="38042">MLRKRWGKVLLGLLTIWLVISVYFYFQHRVMVQVMKVPAWSLDDPANQGVLVKEIKVYRWEPQGDNFDSYDRWWPVLEFANKLPRSIRRKYSDFVGSVLYFYTDPYHKLEDGARRVEIIGYILQGAPGGLENFNHPAIRVYSGEDLIAGVSSEFGAQHSGDSNFLLFEMGDKIYSSVKDSIKLTWQWDNGPTVTKSIINSRFEIKTYSFFNRPPRRYSNLRPVRKAYELINVYGAGKKEMVTSLVSTKVSEFPWHYIDWVKQQENYVSYAEANYYGKYKGFENVFTVDLSFARNAQEMDAGKGYEQKVFLVDEDDGWKIVDVSPYK</sequence>
<evidence type="ECO:0000313" key="2">
    <source>
        <dbReference type="EMBL" id="WRO21432.1"/>
    </source>
</evidence>
<proteinExistence type="predicted"/>
<dbReference type="EMBL" id="CP121694">
    <property type="protein sequence ID" value="WRO21432.1"/>
    <property type="molecule type" value="Genomic_DNA"/>
</dbReference>
<keyword evidence="3" id="KW-1185">Reference proteome</keyword>
<dbReference type="RefSeq" id="WP_366924276.1">
    <property type="nucleotide sequence ID" value="NZ_CP121694.1"/>
</dbReference>
<keyword evidence="1" id="KW-1133">Transmembrane helix</keyword>
<protein>
    <submittedName>
        <fullName evidence="2">Uncharacterized protein</fullName>
    </submittedName>
</protein>
<dbReference type="KEGG" id="dbc:MFMK1_001240"/>
<dbReference type="Proteomes" id="UP001329915">
    <property type="component" value="Chromosome"/>
</dbReference>
<organism evidence="2 3">
    <name type="scientific">Metallumcola ferriviriculae</name>
    <dbReference type="NCBI Taxonomy" id="3039180"/>
    <lineage>
        <taxon>Bacteria</taxon>
        <taxon>Bacillati</taxon>
        <taxon>Bacillota</taxon>
        <taxon>Clostridia</taxon>
        <taxon>Neomoorellales</taxon>
        <taxon>Desulfitibacteraceae</taxon>
        <taxon>Metallumcola</taxon>
    </lineage>
</organism>
<gene>
    <name evidence="2" type="ORF">MFMK1_001240</name>
</gene>
<evidence type="ECO:0000313" key="3">
    <source>
        <dbReference type="Proteomes" id="UP001329915"/>
    </source>
</evidence>
<accession>A0AAU0ULN6</accession>
<keyword evidence="1" id="KW-0812">Transmembrane</keyword>
<dbReference type="AlphaFoldDB" id="A0AAU0ULN6"/>
<feature type="transmembrane region" description="Helical" evidence="1">
    <location>
        <begin position="6"/>
        <end position="26"/>
    </location>
</feature>
<reference evidence="2 3" key="1">
    <citation type="submission" date="2023-04" db="EMBL/GenBank/DDBJ databases">
        <authorList>
            <person name="Hsu D."/>
        </authorList>
    </citation>
    <scope>NUCLEOTIDE SEQUENCE [LARGE SCALE GENOMIC DNA]</scope>
    <source>
        <strain evidence="2 3">MK1</strain>
    </source>
</reference>
<evidence type="ECO:0000256" key="1">
    <source>
        <dbReference type="SAM" id="Phobius"/>
    </source>
</evidence>
<keyword evidence="1" id="KW-0472">Membrane</keyword>